<dbReference type="PANTHER" id="PTHR43731">
    <property type="entry name" value="RHOMBOID PROTEASE"/>
    <property type="match status" value="1"/>
</dbReference>
<keyword evidence="10" id="KW-1185">Reference proteome</keyword>
<gene>
    <name evidence="9" type="ORF">C3B54_11187</name>
</gene>
<dbReference type="PANTHER" id="PTHR43731:SF14">
    <property type="entry name" value="PRESENILIN-ASSOCIATED RHOMBOID-LIKE PROTEIN, MITOCHONDRIAL"/>
    <property type="match status" value="1"/>
</dbReference>
<comment type="subcellular location">
    <subcellularLocation>
        <location evidence="1">Membrane</location>
        <topology evidence="1">Multi-pass membrane protein</topology>
    </subcellularLocation>
</comment>
<dbReference type="Proteomes" id="UP000243077">
    <property type="component" value="Chromosome"/>
</dbReference>
<keyword evidence="3 7" id="KW-0812">Transmembrane</keyword>
<sequence length="274" mass="29166">MTVEGSSPDDYCYRHPKRVSYVLCQRCARTICGDCQIAAPVGVHCPECQAEAKARQPQSVRRAGRSGRWADAPVTYSLLATIVVVYLAQLLSGGIVTNLALYFPPLTPDQPWRMLTALFVHSERSFFHILFNGYSLWVLGTLLERLLGSGRFALLFMISGLGGSVAVLWLGYGQAVIGASGAIFGLFGALLVLQQSFGVSNPQLLIVLGLNLVLGFIVPGVSWQAHIGGLLVGLAIAWGLVKARDGEIPGGIPGVFGATTGALVLLTAARFVLL</sequence>
<feature type="transmembrane region" description="Helical" evidence="7">
    <location>
        <begin position="78"/>
        <end position="105"/>
    </location>
</feature>
<dbReference type="InterPro" id="IPR022764">
    <property type="entry name" value="Peptidase_S54_rhomboid_dom"/>
</dbReference>
<keyword evidence="4" id="KW-0378">Hydrolase</keyword>
<keyword evidence="6 7" id="KW-0472">Membrane</keyword>
<dbReference type="AlphaFoldDB" id="A0A2L2BNF1"/>
<comment type="similarity">
    <text evidence="2">Belongs to the peptidase S54 family.</text>
</comment>
<dbReference type="GO" id="GO:0006508">
    <property type="term" value="P:proteolysis"/>
    <property type="evidence" value="ECO:0007669"/>
    <property type="project" value="UniProtKB-KW"/>
</dbReference>
<dbReference type="Pfam" id="PF01694">
    <property type="entry name" value="Rhomboid"/>
    <property type="match status" value="1"/>
</dbReference>
<evidence type="ECO:0000256" key="6">
    <source>
        <dbReference type="ARBA" id="ARBA00023136"/>
    </source>
</evidence>
<feature type="transmembrane region" description="Helical" evidence="7">
    <location>
        <begin position="250"/>
        <end position="273"/>
    </location>
</feature>
<feature type="transmembrane region" description="Helical" evidence="7">
    <location>
        <begin position="125"/>
        <end position="143"/>
    </location>
</feature>
<evidence type="ECO:0000259" key="8">
    <source>
        <dbReference type="Pfam" id="PF01694"/>
    </source>
</evidence>
<evidence type="ECO:0000313" key="10">
    <source>
        <dbReference type="Proteomes" id="UP000243077"/>
    </source>
</evidence>
<feature type="transmembrane region" description="Helical" evidence="7">
    <location>
        <begin position="205"/>
        <end position="238"/>
    </location>
</feature>
<dbReference type="KEGG" id="psai:C3B54_11187"/>
<proteinExistence type="inferred from homology"/>
<feature type="transmembrane region" description="Helical" evidence="7">
    <location>
        <begin position="152"/>
        <end position="170"/>
    </location>
</feature>
<reference evidence="9 10" key="1">
    <citation type="submission" date="2018-02" db="EMBL/GenBank/DDBJ databases">
        <title>Complete genome of the streamlined marine actinobacterium Pontimonas salivibrio CL-TW6 adapted to coastal planktonic lifestype.</title>
        <authorList>
            <person name="Cho B.C."/>
            <person name="Hardies S.C."/>
            <person name="Jang G.I."/>
            <person name="Hwang C.Y."/>
        </authorList>
    </citation>
    <scope>NUCLEOTIDE SEQUENCE [LARGE SCALE GENOMIC DNA]</scope>
    <source>
        <strain evidence="9 10">CL-TW6</strain>
    </source>
</reference>
<evidence type="ECO:0000256" key="7">
    <source>
        <dbReference type="SAM" id="Phobius"/>
    </source>
</evidence>
<accession>A0A2L2BNF1</accession>
<dbReference type="Gene3D" id="1.20.1540.10">
    <property type="entry name" value="Rhomboid-like"/>
    <property type="match status" value="1"/>
</dbReference>
<dbReference type="SUPFAM" id="SSF144091">
    <property type="entry name" value="Rhomboid-like"/>
    <property type="match status" value="1"/>
</dbReference>
<organism evidence="9 10">
    <name type="scientific">Pontimonas salivibrio</name>
    <dbReference type="NCBI Taxonomy" id="1159327"/>
    <lineage>
        <taxon>Bacteria</taxon>
        <taxon>Bacillati</taxon>
        <taxon>Actinomycetota</taxon>
        <taxon>Actinomycetes</taxon>
        <taxon>Micrococcales</taxon>
        <taxon>Microbacteriaceae</taxon>
        <taxon>Pontimonas</taxon>
    </lineage>
</organism>
<protein>
    <submittedName>
        <fullName evidence="9">Rhomboid intramembranous protease</fullName>
    </submittedName>
</protein>
<keyword evidence="9" id="KW-0645">Protease</keyword>
<feature type="transmembrane region" description="Helical" evidence="7">
    <location>
        <begin position="176"/>
        <end position="193"/>
    </location>
</feature>
<dbReference type="EMBL" id="CP026923">
    <property type="protein sequence ID" value="AVG23191.1"/>
    <property type="molecule type" value="Genomic_DNA"/>
</dbReference>
<keyword evidence="5 7" id="KW-1133">Transmembrane helix</keyword>
<evidence type="ECO:0000256" key="5">
    <source>
        <dbReference type="ARBA" id="ARBA00022989"/>
    </source>
</evidence>
<dbReference type="GO" id="GO:0016020">
    <property type="term" value="C:membrane"/>
    <property type="evidence" value="ECO:0007669"/>
    <property type="project" value="UniProtKB-SubCell"/>
</dbReference>
<name>A0A2L2BNF1_9MICO</name>
<evidence type="ECO:0000256" key="4">
    <source>
        <dbReference type="ARBA" id="ARBA00022801"/>
    </source>
</evidence>
<dbReference type="InterPro" id="IPR035952">
    <property type="entry name" value="Rhomboid-like_sf"/>
</dbReference>
<feature type="domain" description="Peptidase S54 rhomboid" evidence="8">
    <location>
        <begin position="109"/>
        <end position="242"/>
    </location>
</feature>
<dbReference type="InterPro" id="IPR050925">
    <property type="entry name" value="Rhomboid_protease_S54"/>
</dbReference>
<evidence type="ECO:0000256" key="2">
    <source>
        <dbReference type="ARBA" id="ARBA00009045"/>
    </source>
</evidence>
<dbReference type="GO" id="GO:0004252">
    <property type="term" value="F:serine-type endopeptidase activity"/>
    <property type="evidence" value="ECO:0007669"/>
    <property type="project" value="InterPro"/>
</dbReference>
<evidence type="ECO:0000256" key="1">
    <source>
        <dbReference type="ARBA" id="ARBA00004141"/>
    </source>
</evidence>
<evidence type="ECO:0000256" key="3">
    <source>
        <dbReference type="ARBA" id="ARBA00022692"/>
    </source>
</evidence>
<evidence type="ECO:0000313" key="9">
    <source>
        <dbReference type="EMBL" id="AVG23191.1"/>
    </source>
</evidence>